<feature type="compositionally biased region" description="Polar residues" evidence="1">
    <location>
        <begin position="1"/>
        <end position="10"/>
    </location>
</feature>
<proteinExistence type="predicted"/>
<evidence type="ECO:0000313" key="2">
    <source>
        <dbReference type="EMBL" id="SVC41305.1"/>
    </source>
</evidence>
<feature type="region of interest" description="Disordered" evidence="1">
    <location>
        <begin position="1"/>
        <end position="26"/>
    </location>
</feature>
<organism evidence="2">
    <name type="scientific">marine metagenome</name>
    <dbReference type="NCBI Taxonomy" id="408172"/>
    <lineage>
        <taxon>unclassified sequences</taxon>
        <taxon>metagenomes</taxon>
        <taxon>ecological metagenomes</taxon>
    </lineage>
</organism>
<dbReference type="AlphaFoldDB" id="A0A382M055"/>
<feature type="compositionally biased region" description="Acidic residues" evidence="1">
    <location>
        <begin position="16"/>
        <end position="26"/>
    </location>
</feature>
<gene>
    <name evidence="2" type="ORF">METZ01_LOCUS294159</name>
</gene>
<protein>
    <submittedName>
        <fullName evidence="2">Uncharacterized protein</fullName>
    </submittedName>
</protein>
<sequence length="26" mass="2894">MTPPNTNQTGFRDDAGDADVEDERKN</sequence>
<dbReference type="EMBL" id="UINC01089866">
    <property type="protein sequence ID" value="SVC41305.1"/>
    <property type="molecule type" value="Genomic_DNA"/>
</dbReference>
<accession>A0A382M055</accession>
<evidence type="ECO:0000256" key="1">
    <source>
        <dbReference type="SAM" id="MobiDB-lite"/>
    </source>
</evidence>
<reference evidence="2" key="1">
    <citation type="submission" date="2018-05" db="EMBL/GenBank/DDBJ databases">
        <authorList>
            <person name="Lanie J.A."/>
            <person name="Ng W.-L."/>
            <person name="Kazmierczak K.M."/>
            <person name="Andrzejewski T.M."/>
            <person name="Davidsen T.M."/>
            <person name="Wayne K.J."/>
            <person name="Tettelin H."/>
            <person name="Glass J.I."/>
            <person name="Rusch D."/>
            <person name="Podicherti R."/>
            <person name="Tsui H.-C.T."/>
            <person name="Winkler M.E."/>
        </authorList>
    </citation>
    <scope>NUCLEOTIDE SEQUENCE</scope>
</reference>
<name>A0A382M055_9ZZZZ</name>